<dbReference type="EMBL" id="BAAAQD010000007">
    <property type="protein sequence ID" value="GAA1519375.1"/>
    <property type="molecule type" value="Genomic_DNA"/>
</dbReference>
<gene>
    <name evidence="6" type="ORF">GCM10009827_038380</name>
</gene>
<dbReference type="Pfam" id="PF00440">
    <property type="entry name" value="TetR_N"/>
    <property type="match status" value="1"/>
</dbReference>
<evidence type="ECO:0000256" key="2">
    <source>
        <dbReference type="ARBA" id="ARBA00023125"/>
    </source>
</evidence>
<protein>
    <submittedName>
        <fullName evidence="6">TetR/AcrR family transcriptional regulator</fullName>
    </submittedName>
</protein>
<dbReference type="PROSITE" id="PS01081">
    <property type="entry name" value="HTH_TETR_1"/>
    <property type="match status" value="1"/>
</dbReference>
<dbReference type="InterPro" id="IPR050109">
    <property type="entry name" value="HTH-type_TetR-like_transc_reg"/>
</dbReference>
<evidence type="ECO:0000313" key="6">
    <source>
        <dbReference type="EMBL" id="GAA1519375.1"/>
    </source>
</evidence>
<dbReference type="RefSeq" id="WP_344503332.1">
    <property type="nucleotide sequence ID" value="NZ_BAAAQD010000007.1"/>
</dbReference>
<dbReference type="InterPro" id="IPR023772">
    <property type="entry name" value="DNA-bd_HTH_TetR-type_CS"/>
</dbReference>
<dbReference type="PROSITE" id="PS50977">
    <property type="entry name" value="HTH_TETR_2"/>
    <property type="match status" value="1"/>
</dbReference>
<reference evidence="6 7" key="1">
    <citation type="journal article" date="2019" name="Int. J. Syst. Evol. Microbiol.">
        <title>The Global Catalogue of Microorganisms (GCM) 10K type strain sequencing project: providing services to taxonomists for standard genome sequencing and annotation.</title>
        <authorList>
            <consortium name="The Broad Institute Genomics Platform"/>
            <consortium name="The Broad Institute Genome Sequencing Center for Infectious Disease"/>
            <person name="Wu L."/>
            <person name="Ma J."/>
        </authorList>
    </citation>
    <scope>NUCLEOTIDE SEQUENCE [LARGE SCALE GENOMIC DNA]</scope>
    <source>
        <strain evidence="6 7">JCM 15933</strain>
    </source>
</reference>
<dbReference type="InterPro" id="IPR001647">
    <property type="entry name" value="HTH_TetR"/>
</dbReference>
<dbReference type="PANTHER" id="PTHR30055:SF234">
    <property type="entry name" value="HTH-TYPE TRANSCRIPTIONAL REGULATOR BETI"/>
    <property type="match status" value="1"/>
</dbReference>
<accession>A0ABN2AIN6</accession>
<dbReference type="PANTHER" id="PTHR30055">
    <property type="entry name" value="HTH-TYPE TRANSCRIPTIONAL REGULATOR RUTR"/>
    <property type="match status" value="1"/>
</dbReference>
<comment type="caution">
    <text evidence="6">The sequence shown here is derived from an EMBL/GenBank/DDBJ whole genome shotgun (WGS) entry which is preliminary data.</text>
</comment>
<evidence type="ECO:0000256" key="3">
    <source>
        <dbReference type="ARBA" id="ARBA00023163"/>
    </source>
</evidence>
<keyword evidence="7" id="KW-1185">Reference proteome</keyword>
<dbReference type="Proteomes" id="UP001501470">
    <property type="component" value="Unassembled WGS sequence"/>
</dbReference>
<proteinExistence type="predicted"/>
<evidence type="ECO:0000259" key="5">
    <source>
        <dbReference type="PROSITE" id="PS50977"/>
    </source>
</evidence>
<evidence type="ECO:0000256" key="1">
    <source>
        <dbReference type="ARBA" id="ARBA00023015"/>
    </source>
</evidence>
<evidence type="ECO:0000313" key="7">
    <source>
        <dbReference type="Proteomes" id="UP001501470"/>
    </source>
</evidence>
<keyword evidence="2 4" id="KW-0238">DNA-binding</keyword>
<dbReference type="Gene3D" id="1.10.357.10">
    <property type="entry name" value="Tetracycline Repressor, domain 2"/>
    <property type="match status" value="1"/>
</dbReference>
<organism evidence="6 7">
    <name type="scientific">Dactylosporangium maewongense</name>
    <dbReference type="NCBI Taxonomy" id="634393"/>
    <lineage>
        <taxon>Bacteria</taxon>
        <taxon>Bacillati</taxon>
        <taxon>Actinomycetota</taxon>
        <taxon>Actinomycetes</taxon>
        <taxon>Micromonosporales</taxon>
        <taxon>Micromonosporaceae</taxon>
        <taxon>Dactylosporangium</taxon>
    </lineage>
</organism>
<sequence>MTSTRTAEEVREALTGGLAAAIADKGYAATTIADVVMHARVSKRTFYEHFTDKESCLMALYEQGCVHLLAVVRSAAGGGGGSWKAMVNHGVTAYLNALESMPAVTRTLLVEIQAAGPKAYRLRQQMQRRFADTLVEVVDAARAADPAIPELSQLLAIALVGGVHEMMLQVSDPYTGAGPSFTSLAPAVDELVYAILTNPWSAGME</sequence>
<name>A0ABN2AIN6_9ACTN</name>
<feature type="DNA-binding region" description="H-T-H motif" evidence="4">
    <location>
        <begin position="31"/>
        <end position="50"/>
    </location>
</feature>
<keyword evidence="3" id="KW-0804">Transcription</keyword>
<dbReference type="InterPro" id="IPR009057">
    <property type="entry name" value="Homeodomain-like_sf"/>
</dbReference>
<dbReference type="SUPFAM" id="SSF46689">
    <property type="entry name" value="Homeodomain-like"/>
    <property type="match status" value="1"/>
</dbReference>
<keyword evidence="1" id="KW-0805">Transcription regulation</keyword>
<evidence type="ECO:0000256" key="4">
    <source>
        <dbReference type="PROSITE-ProRule" id="PRU00335"/>
    </source>
</evidence>
<feature type="domain" description="HTH tetR-type" evidence="5">
    <location>
        <begin position="8"/>
        <end position="68"/>
    </location>
</feature>